<dbReference type="GO" id="GO:0003676">
    <property type="term" value="F:nucleic acid binding"/>
    <property type="evidence" value="ECO:0007669"/>
    <property type="project" value="InterPro"/>
</dbReference>
<feature type="region of interest" description="Disordered" evidence="1">
    <location>
        <begin position="58"/>
        <end position="93"/>
    </location>
</feature>
<reference evidence="3" key="1">
    <citation type="submission" date="2025-08" db="UniProtKB">
        <authorList>
            <consortium name="Ensembl"/>
        </authorList>
    </citation>
    <scope>IDENTIFICATION</scope>
</reference>
<dbReference type="Gene3D" id="2.40.70.10">
    <property type="entry name" value="Acid Proteases"/>
    <property type="match status" value="1"/>
</dbReference>
<dbReference type="Proteomes" id="UP000261480">
    <property type="component" value="Unplaced"/>
</dbReference>
<name>A0A3B3WGT0_9TELE</name>
<dbReference type="SUPFAM" id="SSF57756">
    <property type="entry name" value="Retrovirus zinc finger-like domains"/>
    <property type="match status" value="1"/>
</dbReference>
<reference evidence="3" key="2">
    <citation type="submission" date="2025-09" db="UniProtKB">
        <authorList>
            <consortium name="Ensembl"/>
        </authorList>
    </citation>
    <scope>IDENTIFICATION</scope>
</reference>
<dbReference type="GO" id="GO:0008270">
    <property type="term" value="F:zinc ion binding"/>
    <property type="evidence" value="ECO:0007669"/>
    <property type="project" value="InterPro"/>
</dbReference>
<evidence type="ECO:0000256" key="1">
    <source>
        <dbReference type="SAM" id="MobiDB-lite"/>
    </source>
</evidence>
<sequence>MTEHSGQATTSADAIRRAISDQHALIQSHDAALRELGNRQAETNRRLTELSNFLQNSVPQGANQSSASPSAPSVVPDPPVRSGFSEVRPATPDKFSGDIKKVKGFVLQCTIVFNHSPQSFPNDDSGISYVLSLLTGRALEWAEARFTTATNYGCSYPEFLTELKQVFCQETEGTSSSRDLHGLKQGQKSVSDFAIDFRIKAAASGWNMVALKSAFFHGLNEQIKDELATLDEPESLNDFINLAIRMDNRIRARARERTRRVSSPRTLLTSSHVEPMQIGNTRLTPEERQRRLRSRLCIYCGEPNHVIGNCPVPTGPAVKAGRLPAPSTAKPRLTVPVTLFTNNDSLSVSVLIDSGCEQNLISSNIVHQLSVPTEPLPVPLRVAALDGTGLPQITHRTKPLHLLISGNHTEEIIFYVFPTTSSHIVLGFNWLFTHNPQIDWVEGKIGSWSSKCHSTCLRSAVPLQSTRSTMAEVDPPDITSVPSEYHDLFTVFSKDKALSLPPHRPYDCAIDLLPGAPLPNSRLYNISRAERQAMEEYISPSLQVLSVPHLPL</sequence>
<dbReference type="InterPro" id="IPR021109">
    <property type="entry name" value="Peptidase_aspartic_dom_sf"/>
</dbReference>
<dbReference type="InterPro" id="IPR045358">
    <property type="entry name" value="Ty3_capsid"/>
</dbReference>
<dbReference type="Ensembl" id="ENSPMET00000013619.1">
    <property type="protein sequence ID" value="ENSPMEP00000001784.1"/>
    <property type="gene ID" value="ENSPMEG00000002755.1"/>
</dbReference>
<dbReference type="InterPro" id="IPR036875">
    <property type="entry name" value="Znf_CCHC_sf"/>
</dbReference>
<feature type="compositionally biased region" description="Low complexity" evidence="1">
    <location>
        <begin position="65"/>
        <end position="74"/>
    </location>
</feature>
<protein>
    <recommendedName>
        <fullName evidence="2">Ty3 transposon capsid-like protein domain-containing protein</fullName>
    </recommendedName>
</protein>
<evidence type="ECO:0000313" key="3">
    <source>
        <dbReference type="Ensembl" id="ENSPMEP00000001784.1"/>
    </source>
</evidence>
<evidence type="ECO:0000313" key="4">
    <source>
        <dbReference type="Proteomes" id="UP000261480"/>
    </source>
</evidence>
<dbReference type="InterPro" id="IPR032567">
    <property type="entry name" value="RTL1-rel"/>
</dbReference>
<dbReference type="CDD" id="cd00303">
    <property type="entry name" value="retropepsin_like"/>
    <property type="match status" value="1"/>
</dbReference>
<dbReference type="AlphaFoldDB" id="A0A3B3WGT0"/>
<dbReference type="Pfam" id="PF08284">
    <property type="entry name" value="RVP_2"/>
    <property type="match status" value="1"/>
</dbReference>
<dbReference type="PANTHER" id="PTHR15503">
    <property type="entry name" value="LDOC1 RELATED"/>
    <property type="match status" value="1"/>
</dbReference>
<dbReference type="Pfam" id="PF19259">
    <property type="entry name" value="Ty3_capsid"/>
    <property type="match status" value="1"/>
</dbReference>
<proteinExistence type="predicted"/>
<dbReference type="STRING" id="48701.ENSPMEP00000001784"/>
<keyword evidence="4" id="KW-1185">Reference proteome</keyword>
<accession>A0A3B3WGT0</accession>
<dbReference type="SUPFAM" id="SSF50630">
    <property type="entry name" value="Acid proteases"/>
    <property type="match status" value="1"/>
</dbReference>
<dbReference type="PANTHER" id="PTHR15503:SF36">
    <property type="entry name" value="RETROTRANSPOSON GAG-LIKE PROTEIN 5"/>
    <property type="match status" value="1"/>
</dbReference>
<feature type="domain" description="Ty3 transposon capsid-like protein" evidence="2">
    <location>
        <begin position="94"/>
        <end position="249"/>
    </location>
</feature>
<evidence type="ECO:0000259" key="2">
    <source>
        <dbReference type="Pfam" id="PF19259"/>
    </source>
</evidence>
<organism evidence="3 4">
    <name type="scientific">Poecilia mexicana</name>
    <dbReference type="NCBI Taxonomy" id="48701"/>
    <lineage>
        <taxon>Eukaryota</taxon>
        <taxon>Metazoa</taxon>
        <taxon>Chordata</taxon>
        <taxon>Craniata</taxon>
        <taxon>Vertebrata</taxon>
        <taxon>Euteleostomi</taxon>
        <taxon>Actinopterygii</taxon>
        <taxon>Neopterygii</taxon>
        <taxon>Teleostei</taxon>
        <taxon>Neoteleostei</taxon>
        <taxon>Acanthomorphata</taxon>
        <taxon>Ovalentaria</taxon>
        <taxon>Atherinomorphae</taxon>
        <taxon>Cyprinodontiformes</taxon>
        <taxon>Poeciliidae</taxon>
        <taxon>Poeciliinae</taxon>
        <taxon>Poecilia</taxon>
    </lineage>
</organism>